<keyword evidence="3" id="KW-0342">GTP-binding</keyword>
<dbReference type="InterPro" id="IPR027417">
    <property type="entry name" value="P-loop_NTPase"/>
</dbReference>
<dbReference type="GO" id="GO:0007264">
    <property type="term" value="P:small GTPase-mediated signal transduction"/>
    <property type="evidence" value="ECO:0007669"/>
    <property type="project" value="InterPro"/>
</dbReference>
<dbReference type="SMART" id="SM00175">
    <property type="entry name" value="RAB"/>
    <property type="match status" value="1"/>
</dbReference>
<organism evidence="4 5">
    <name type="scientific">Babjeviella inositovora NRRL Y-12698</name>
    <dbReference type="NCBI Taxonomy" id="984486"/>
    <lineage>
        <taxon>Eukaryota</taxon>
        <taxon>Fungi</taxon>
        <taxon>Dikarya</taxon>
        <taxon>Ascomycota</taxon>
        <taxon>Saccharomycotina</taxon>
        <taxon>Pichiomycetes</taxon>
        <taxon>Serinales incertae sedis</taxon>
        <taxon>Babjeviella</taxon>
    </lineage>
</organism>
<feature type="non-terminal residue" evidence="4">
    <location>
        <position position="1"/>
    </location>
</feature>
<dbReference type="Gene3D" id="3.40.50.300">
    <property type="entry name" value="P-loop containing nucleotide triphosphate hydrolases"/>
    <property type="match status" value="1"/>
</dbReference>
<dbReference type="NCBIfam" id="TIGR00231">
    <property type="entry name" value="small_GTP"/>
    <property type="match status" value="1"/>
</dbReference>
<dbReference type="GeneID" id="30149246"/>
<keyword evidence="5" id="KW-1185">Reference proteome</keyword>
<dbReference type="PRINTS" id="PR00449">
    <property type="entry name" value="RASTRNSFRMNG"/>
</dbReference>
<dbReference type="SUPFAM" id="SSF52540">
    <property type="entry name" value="P-loop containing nucleoside triphosphate hydrolases"/>
    <property type="match status" value="1"/>
</dbReference>
<keyword evidence="2" id="KW-0547">Nucleotide-binding</keyword>
<feature type="non-terminal residue" evidence="4">
    <location>
        <position position="135"/>
    </location>
</feature>
<dbReference type="AlphaFoldDB" id="A0A1E3QM09"/>
<dbReference type="InterPro" id="IPR003578">
    <property type="entry name" value="Small_GTPase_Rho"/>
</dbReference>
<dbReference type="OrthoDB" id="25896at2759"/>
<dbReference type="RefSeq" id="XP_018984053.1">
    <property type="nucleotide sequence ID" value="XM_019131393.1"/>
</dbReference>
<gene>
    <name evidence="4" type="ORF">BABINDRAFT_26892</name>
</gene>
<dbReference type="PANTHER" id="PTHR24072">
    <property type="entry name" value="RHO FAMILY GTPASE"/>
    <property type="match status" value="1"/>
</dbReference>
<sequence length="135" mass="15015">IPTPAAKVNIVVVGDENCGKSTFVTGFLSSMATKTCRAQKIHQTIQIHEQDVSVSPGETVQLVLWDFPGHESFDRLRPLGYTEADVAIICFDVNDRTSFESVIRRWKLELDIYSPGVPVVLVGLKTDIRGDENRI</sequence>
<evidence type="ECO:0000313" key="5">
    <source>
        <dbReference type="Proteomes" id="UP000094336"/>
    </source>
</evidence>
<dbReference type="PROSITE" id="PS51419">
    <property type="entry name" value="RAB"/>
    <property type="match status" value="1"/>
</dbReference>
<dbReference type="GO" id="GO:0003924">
    <property type="term" value="F:GTPase activity"/>
    <property type="evidence" value="ECO:0007669"/>
    <property type="project" value="InterPro"/>
</dbReference>
<proteinExistence type="predicted"/>
<dbReference type="InterPro" id="IPR005225">
    <property type="entry name" value="Small_GTP-bd"/>
</dbReference>
<accession>A0A1E3QM09</accession>
<dbReference type="SMART" id="SM00174">
    <property type="entry name" value="RHO"/>
    <property type="match status" value="1"/>
</dbReference>
<dbReference type="GO" id="GO:0005525">
    <property type="term" value="F:GTP binding"/>
    <property type="evidence" value="ECO:0007669"/>
    <property type="project" value="UniProtKB-KW"/>
</dbReference>
<evidence type="ECO:0000256" key="3">
    <source>
        <dbReference type="ARBA" id="ARBA00023134"/>
    </source>
</evidence>
<dbReference type="PROSITE" id="PS51420">
    <property type="entry name" value="RHO"/>
    <property type="match status" value="1"/>
</dbReference>
<evidence type="ECO:0000256" key="2">
    <source>
        <dbReference type="ARBA" id="ARBA00022741"/>
    </source>
</evidence>
<name>A0A1E3QM09_9ASCO</name>
<dbReference type="EMBL" id="KV454434">
    <property type="protein sequence ID" value="ODQ78725.1"/>
    <property type="molecule type" value="Genomic_DNA"/>
</dbReference>
<evidence type="ECO:0000313" key="4">
    <source>
        <dbReference type="EMBL" id="ODQ78725.1"/>
    </source>
</evidence>
<protein>
    <submittedName>
        <fullName evidence="4">Uncharacterized protein</fullName>
    </submittedName>
</protein>
<dbReference type="STRING" id="984486.A0A1E3QM09"/>
<reference evidence="5" key="1">
    <citation type="submission" date="2016-05" db="EMBL/GenBank/DDBJ databases">
        <title>Comparative genomics of biotechnologically important yeasts.</title>
        <authorList>
            <consortium name="DOE Joint Genome Institute"/>
            <person name="Riley R."/>
            <person name="Haridas S."/>
            <person name="Wolfe K.H."/>
            <person name="Lopes M.R."/>
            <person name="Hittinger C.T."/>
            <person name="Goker M."/>
            <person name="Salamov A."/>
            <person name="Wisecaver J."/>
            <person name="Long T.M."/>
            <person name="Aerts A.L."/>
            <person name="Barry K."/>
            <person name="Choi C."/>
            <person name="Clum A."/>
            <person name="Coughlan A.Y."/>
            <person name="Deshpande S."/>
            <person name="Douglass A.P."/>
            <person name="Hanson S.J."/>
            <person name="Klenk H.-P."/>
            <person name="Labutti K."/>
            <person name="Lapidus A."/>
            <person name="Lindquist E."/>
            <person name="Lipzen A."/>
            <person name="Meier-Kolthoff J.P."/>
            <person name="Ohm R.A."/>
            <person name="Otillar R.P."/>
            <person name="Pangilinan J."/>
            <person name="Peng Y."/>
            <person name="Rokas A."/>
            <person name="Rosa C.A."/>
            <person name="Scheuner C."/>
            <person name="Sibirny A.A."/>
            <person name="Slot J.C."/>
            <person name="Stielow J.B."/>
            <person name="Sun H."/>
            <person name="Kurtzman C.P."/>
            <person name="Blackwell M."/>
            <person name="Grigoriev I.V."/>
            <person name="Jeffries T.W."/>
        </authorList>
    </citation>
    <scope>NUCLEOTIDE SEQUENCE [LARGE SCALE GENOMIC DNA]</scope>
    <source>
        <strain evidence="5">NRRL Y-12698</strain>
    </source>
</reference>
<keyword evidence="1" id="KW-0488">Methylation</keyword>
<evidence type="ECO:0000256" key="1">
    <source>
        <dbReference type="ARBA" id="ARBA00022481"/>
    </source>
</evidence>
<dbReference type="Pfam" id="PF00071">
    <property type="entry name" value="Ras"/>
    <property type="match status" value="1"/>
</dbReference>
<dbReference type="Proteomes" id="UP000094336">
    <property type="component" value="Unassembled WGS sequence"/>
</dbReference>
<dbReference type="InterPro" id="IPR001806">
    <property type="entry name" value="Small_GTPase"/>
</dbReference>